<dbReference type="InterPro" id="IPR003439">
    <property type="entry name" value="ABC_transporter-like_ATP-bd"/>
</dbReference>
<dbReference type="GO" id="GO:0005524">
    <property type="term" value="F:ATP binding"/>
    <property type="evidence" value="ECO:0007669"/>
    <property type="project" value="UniProtKB-KW"/>
</dbReference>
<keyword evidence="4 7" id="KW-0067">ATP-binding</keyword>
<reference evidence="7 8" key="1">
    <citation type="submission" date="2019-11" db="EMBL/GenBank/DDBJ databases">
        <title>Acidiferrimicrobium australis gen. nov., sp. nov., an acidophilic and obligately heterotrophic, member of the Actinobacteria that catalyses dissimilatory oxido- reduction of iron isolated from metal-rich acidic water in Chile.</title>
        <authorList>
            <person name="Gonzalez D."/>
            <person name="Huber K."/>
            <person name="Hedrich S."/>
            <person name="Rojas-Villalobos C."/>
            <person name="Quatrini R."/>
            <person name="Dinamarca M.A."/>
            <person name="Schwarz A."/>
            <person name="Canales C."/>
            <person name="Nancucheo I."/>
        </authorList>
    </citation>
    <scope>NUCLEOTIDE SEQUENCE [LARGE SCALE GENOMIC DNA]</scope>
    <source>
        <strain evidence="7 8">USS-CCA1</strain>
    </source>
</reference>
<evidence type="ECO:0000256" key="4">
    <source>
        <dbReference type="ARBA" id="ARBA00022840"/>
    </source>
</evidence>
<dbReference type="PROSITE" id="PS50893">
    <property type="entry name" value="ABC_TRANSPORTER_2"/>
    <property type="match status" value="1"/>
</dbReference>
<protein>
    <submittedName>
        <fullName evidence="7">ATP-binding cassette domain-containing protein</fullName>
    </submittedName>
</protein>
<evidence type="ECO:0000313" key="8">
    <source>
        <dbReference type="Proteomes" id="UP000437736"/>
    </source>
</evidence>
<comment type="subcellular location">
    <subcellularLocation>
        <location evidence="1">Cell membrane</location>
        <topology evidence="1">Peripheral membrane protein</topology>
    </subcellularLocation>
</comment>
<dbReference type="PANTHER" id="PTHR42711">
    <property type="entry name" value="ABC TRANSPORTER ATP-BINDING PROTEIN"/>
    <property type="match status" value="1"/>
</dbReference>
<dbReference type="SUPFAM" id="SSF52540">
    <property type="entry name" value="P-loop containing nucleoside triphosphate hydrolases"/>
    <property type="match status" value="1"/>
</dbReference>
<dbReference type="InterPro" id="IPR017871">
    <property type="entry name" value="ABC_transporter-like_CS"/>
</dbReference>
<keyword evidence="3" id="KW-0547">Nucleotide-binding</keyword>
<dbReference type="CDD" id="cd03230">
    <property type="entry name" value="ABC_DR_subfamily_A"/>
    <property type="match status" value="1"/>
</dbReference>
<dbReference type="Gene3D" id="3.40.50.300">
    <property type="entry name" value="P-loop containing nucleotide triphosphate hydrolases"/>
    <property type="match status" value="1"/>
</dbReference>
<keyword evidence="8" id="KW-1185">Reference proteome</keyword>
<dbReference type="SMART" id="SM00382">
    <property type="entry name" value="AAA"/>
    <property type="match status" value="1"/>
</dbReference>
<evidence type="ECO:0000256" key="1">
    <source>
        <dbReference type="ARBA" id="ARBA00004202"/>
    </source>
</evidence>
<dbReference type="Proteomes" id="UP000437736">
    <property type="component" value="Unassembled WGS sequence"/>
</dbReference>
<sequence length="306" mass="32244">MQAIEVEGLIVRYGEVVAVDDLHLTAEAGRVLALLGPNGAGKTSTVETLEGYRPRAAGSVRILGLDPARDHAALTARVGVMLQRGGVYPGMGPAEALRLFAAFYRRPLDPAELLERVGLGDVARTPWRRLSGGEQQRLSLALALVGRPEVVFLDEPTAGVDVQGRQVIRAVIAGLRDEGVCVVLTTHQLEEAERLADRVVIIDHGRVVADGSPAELVTETAGRSIRFGAPAGIAVSDLATRLGAPVLEVDPGEYEVQAPATPAAVAALTAWLAERELPLADLRAGRERLEDVFLRLTATGGDGGAS</sequence>
<dbReference type="PROSITE" id="PS00211">
    <property type="entry name" value="ABC_TRANSPORTER_1"/>
    <property type="match status" value="1"/>
</dbReference>
<organism evidence="7 8">
    <name type="scientific">Acidiferrimicrobium australe</name>
    <dbReference type="NCBI Taxonomy" id="2664430"/>
    <lineage>
        <taxon>Bacteria</taxon>
        <taxon>Bacillati</taxon>
        <taxon>Actinomycetota</taxon>
        <taxon>Acidimicrobiia</taxon>
        <taxon>Acidimicrobiales</taxon>
        <taxon>Acidimicrobiaceae</taxon>
        <taxon>Acidiferrimicrobium</taxon>
    </lineage>
</organism>
<dbReference type="InterPro" id="IPR003593">
    <property type="entry name" value="AAA+_ATPase"/>
</dbReference>
<evidence type="ECO:0000259" key="6">
    <source>
        <dbReference type="PROSITE" id="PS50893"/>
    </source>
</evidence>
<evidence type="ECO:0000313" key="7">
    <source>
        <dbReference type="EMBL" id="MST34377.1"/>
    </source>
</evidence>
<keyword evidence="2" id="KW-0813">Transport</keyword>
<evidence type="ECO:0000256" key="3">
    <source>
        <dbReference type="ARBA" id="ARBA00022741"/>
    </source>
</evidence>
<accession>A0ABW9QYR8</accession>
<name>A0ABW9QYR8_9ACTN</name>
<dbReference type="PANTHER" id="PTHR42711:SF16">
    <property type="entry name" value="ABC TRANSPORTER ATP-BINDING PROTEIN"/>
    <property type="match status" value="1"/>
</dbReference>
<dbReference type="InterPro" id="IPR027417">
    <property type="entry name" value="P-loop_NTPase"/>
</dbReference>
<dbReference type="InterPro" id="IPR050763">
    <property type="entry name" value="ABC_transporter_ATP-binding"/>
</dbReference>
<gene>
    <name evidence="7" type="ORF">GHK86_16825</name>
</gene>
<keyword evidence="5" id="KW-0046">Antibiotic resistance</keyword>
<evidence type="ECO:0000256" key="2">
    <source>
        <dbReference type="ARBA" id="ARBA00022448"/>
    </source>
</evidence>
<comment type="caution">
    <text evidence="7">The sequence shown here is derived from an EMBL/GenBank/DDBJ whole genome shotgun (WGS) entry which is preliminary data.</text>
</comment>
<feature type="domain" description="ABC transporter" evidence="6">
    <location>
        <begin position="4"/>
        <end position="229"/>
    </location>
</feature>
<dbReference type="EMBL" id="WJHE01000974">
    <property type="protein sequence ID" value="MST34377.1"/>
    <property type="molecule type" value="Genomic_DNA"/>
</dbReference>
<proteinExistence type="predicted"/>
<evidence type="ECO:0000256" key="5">
    <source>
        <dbReference type="ARBA" id="ARBA00023251"/>
    </source>
</evidence>
<dbReference type="Pfam" id="PF00005">
    <property type="entry name" value="ABC_tran"/>
    <property type="match status" value="1"/>
</dbReference>